<dbReference type="PANTHER" id="PTHR34820">
    <property type="entry name" value="INNER MEMBRANE PROTEIN YEBZ"/>
    <property type="match status" value="1"/>
</dbReference>
<dbReference type="Proteomes" id="UP000318102">
    <property type="component" value="Unassembled WGS sequence"/>
</dbReference>
<feature type="chain" id="PRO_5021930292" evidence="7">
    <location>
        <begin position="34"/>
        <end position="212"/>
    </location>
</feature>
<evidence type="ECO:0000256" key="1">
    <source>
        <dbReference type="ARBA" id="ARBA00004196"/>
    </source>
</evidence>
<keyword evidence="6" id="KW-0472">Membrane</keyword>
<dbReference type="GO" id="GO:0005507">
    <property type="term" value="F:copper ion binding"/>
    <property type="evidence" value="ECO:0007669"/>
    <property type="project" value="InterPro"/>
</dbReference>
<feature type="domain" description="CopC" evidence="8">
    <location>
        <begin position="34"/>
        <end position="126"/>
    </location>
</feature>
<keyword evidence="10" id="KW-1185">Reference proteome</keyword>
<sequence>MTTHKERMHRQMRKFFACILSLYLILLPTQVWAHSNLTESIPAIDAVVKEDVKALELTFNTDILEGSKFTLKNEAGQAIALDTIQIDGATLRGTTAAPLPNGKIAVNWSIIGADGHLIHGNYQFTVQNEQAVANKDNNQPGATVSPNNNAASEDSAVQKDPTSTKEAAESVDGQQSTSKLNGDSLLLPIIVVVLGIALIVLFFIMKKKDVNS</sequence>
<evidence type="ECO:0000256" key="7">
    <source>
        <dbReference type="SAM" id="SignalP"/>
    </source>
</evidence>
<evidence type="ECO:0000256" key="2">
    <source>
        <dbReference type="ARBA" id="ARBA00022723"/>
    </source>
</evidence>
<dbReference type="InterPro" id="IPR007348">
    <property type="entry name" value="CopC_dom"/>
</dbReference>
<evidence type="ECO:0000256" key="5">
    <source>
        <dbReference type="SAM" id="MobiDB-lite"/>
    </source>
</evidence>
<dbReference type="SUPFAM" id="SSF81296">
    <property type="entry name" value="E set domains"/>
    <property type="match status" value="1"/>
</dbReference>
<comment type="subcellular location">
    <subcellularLocation>
        <location evidence="1">Cell envelope</location>
    </subcellularLocation>
</comment>
<protein>
    <submittedName>
        <fullName evidence="9">Copper resistance protein CopC</fullName>
    </submittedName>
</protein>
<dbReference type="GO" id="GO:0030313">
    <property type="term" value="C:cell envelope"/>
    <property type="evidence" value="ECO:0007669"/>
    <property type="project" value="UniProtKB-SubCell"/>
</dbReference>
<dbReference type="GO" id="GO:0042597">
    <property type="term" value="C:periplasmic space"/>
    <property type="evidence" value="ECO:0007669"/>
    <property type="project" value="InterPro"/>
</dbReference>
<feature type="compositionally biased region" description="Polar residues" evidence="5">
    <location>
        <begin position="135"/>
        <end position="152"/>
    </location>
</feature>
<dbReference type="InterPro" id="IPR032694">
    <property type="entry name" value="CopC/D"/>
</dbReference>
<dbReference type="OrthoDB" id="2353937at2"/>
<organism evidence="9 10">
    <name type="scientific">Paenibacillus agilis</name>
    <dbReference type="NCBI Taxonomy" id="3020863"/>
    <lineage>
        <taxon>Bacteria</taxon>
        <taxon>Bacillati</taxon>
        <taxon>Bacillota</taxon>
        <taxon>Bacilli</taxon>
        <taxon>Bacillales</taxon>
        <taxon>Paenibacillaceae</taxon>
        <taxon>Paenibacillus</taxon>
    </lineage>
</organism>
<name>A0A559IKD8_9BACL</name>
<evidence type="ECO:0000256" key="4">
    <source>
        <dbReference type="ARBA" id="ARBA00023008"/>
    </source>
</evidence>
<feature type="signal peptide" evidence="7">
    <location>
        <begin position="1"/>
        <end position="33"/>
    </location>
</feature>
<reference evidence="9 10" key="1">
    <citation type="submission" date="2019-07" db="EMBL/GenBank/DDBJ databases">
        <authorList>
            <person name="Kim J."/>
        </authorList>
    </citation>
    <scope>NUCLEOTIDE SEQUENCE [LARGE SCALE GENOMIC DNA]</scope>
    <source>
        <strain evidence="9 10">N4</strain>
    </source>
</reference>
<dbReference type="GO" id="GO:0005886">
    <property type="term" value="C:plasma membrane"/>
    <property type="evidence" value="ECO:0007669"/>
    <property type="project" value="TreeGrafter"/>
</dbReference>
<feature type="transmembrane region" description="Helical" evidence="6">
    <location>
        <begin position="185"/>
        <end position="205"/>
    </location>
</feature>
<keyword evidence="3 7" id="KW-0732">Signal</keyword>
<feature type="region of interest" description="Disordered" evidence="5">
    <location>
        <begin position="135"/>
        <end position="178"/>
    </location>
</feature>
<evidence type="ECO:0000256" key="6">
    <source>
        <dbReference type="SAM" id="Phobius"/>
    </source>
</evidence>
<evidence type="ECO:0000313" key="10">
    <source>
        <dbReference type="Proteomes" id="UP000318102"/>
    </source>
</evidence>
<dbReference type="EMBL" id="VNJK01000003">
    <property type="protein sequence ID" value="TVX88118.1"/>
    <property type="molecule type" value="Genomic_DNA"/>
</dbReference>
<keyword evidence="6" id="KW-1133">Transmembrane helix</keyword>
<gene>
    <name evidence="9" type="ORF">FPZ44_19620</name>
</gene>
<dbReference type="GO" id="GO:0046688">
    <property type="term" value="P:response to copper ion"/>
    <property type="evidence" value="ECO:0007669"/>
    <property type="project" value="InterPro"/>
</dbReference>
<keyword evidence="2" id="KW-0479">Metal-binding</keyword>
<keyword evidence="6" id="KW-0812">Transmembrane</keyword>
<evidence type="ECO:0000259" key="8">
    <source>
        <dbReference type="Pfam" id="PF04234"/>
    </source>
</evidence>
<keyword evidence="4" id="KW-0186">Copper</keyword>
<evidence type="ECO:0000313" key="9">
    <source>
        <dbReference type="EMBL" id="TVX88118.1"/>
    </source>
</evidence>
<dbReference type="GO" id="GO:0006825">
    <property type="term" value="P:copper ion transport"/>
    <property type="evidence" value="ECO:0007669"/>
    <property type="project" value="InterPro"/>
</dbReference>
<dbReference type="AlphaFoldDB" id="A0A559IKD8"/>
<dbReference type="Gene3D" id="2.60.40.1220">
    <property type="match status" value="1"/>
</dbReference>
<evidence type="ECO:0000256" key="3">
    <source>
        <dbReference type="ARBA" id="ARBA00022729"/>
    </source>
</evidence>
<dbReference type="PANTHER" id="PTHR34820:SF4">
    <property type="entry name" value="INNER MEMBRANE PROTEIN YEBZ"/>
    <property type="match status" value="1"/>
</dbReference>
<proteinExistence type="predicted"/>
<comment type="caution">
    <text evidence="9">The sequence shown here is derived from an EMBL/GenBank/DDBJ whole genome shotgun (WGS) entry which is preliminary data.</text>
</comment>
<dbReference type="InterPro" id="IPR014756">
    <property type="entry name" value="Ig_E-set"/>
</dbReference>
<dbReference type="InterPro" id="IPR014755">
    <property type="entry name" value="Cu-Rt/internalin_Ig-like"/>
</dbReference>
<dbReference type="Pfam" id="PF04234">
    <property type="entry name" value="CopC"/>
    <property type="match status" value="1"/>
</dbReference>
<accession>A0A559IKD8</accession>